<keyword evidence="14" id="KW-0539">Nucleus</keyword>
<proteinExistence type="inferred from homology"/>
<feature type="domain" description="C2" evidence="20">
    <location>
        <begin position="22"/>
        <end position="152"/>
    </location>
</feature>
<dbReference type="PANTHER" id="PTHR10857:SF106">
    <property type="entry name" value="C2 DOMAIN-CONTAINING PROTEIN"/>
    <property type="match status" value="1"/>
</dbReference>
<organism evidence="21 22">
    <name type="scientific">Cylicocyclus nassatus</name>
    <name type="common">Nematode worm</name>
    <dbReference type="NCBI Taxonomy" id="53992"/>
    <lineage>
        <taxon>Eukaryota</taxon>
        <taxon>Metazoa</taxon>
        <taxon>Ecdysozoa</taxon>
        <taxon>Nematoda</taxon>
        <taxon>Chromadorea</taxon>
        <taxon>Rhabditida</taxon>
        <taxon>Rhabditina</taxon>
        <taxon>Rhabditomorpha</taxon>
        <taxon>Strongyloidea</taxon>
        <taxon>Strongylidae</taxon>
        <taxon>Cylicocyclus</taxon>
    </lineage>
</organism>
<evidence type="ECO:0000256" key="7">
    <source>
        <dbReference type="ARBA" id="ARBA00022490"/>
    </source>
</evidence>
<feature type="compositionally biased region" description="Basic and acidic residues" evidence="19">
    <location>
        <begin position="570"/>
        <end position="580"/>
    </location>
</feature>
<dbReference type="GO" id="GO:0071277">
    <property type="term" value="P:cellular response to calcium ion"/>
    <property type="evidence" value="ECO:0007669"/>
    <property type="project" value="TreeGrafter"/>
</dbReference>
<feature type="compositionally biased region" description="Low complexity" evidence="19">
    <location>
        <begin position="593"/>
        <end position="603"/>
    </location>
</feature>
<dbReference type="Pfam" id="PF07002">
    <property type="entry name" value="Copine"/>
    <property type="match status" value="1"/>
</dbReference>
<evidence type="ECO:0000256" key="1">
    <source>
        <dbReference type="ARBA" id="ARBA00004123"/>
    </source>
</evidence>
<dbReference type="GO" id="GO:0005544">
    <property type="term" value="F:calcium-dependent phospholipid binding"/>
    <property type="evidence" value="ECO:0007669"/>
    <property type="project" value="InterPro"/>
</dbReference>
<comment type="subunit">
    <text evidence="16">Monomer. Interacts with ERBB2 (preferentially with the tyrosine phosphorylated form); this interaction occurs at the cell membrane and is increased in a growth factor heregulin-dependent manner. Interacts with SHC1; this interaction may mediate the binding of CPNE3 with ERBB2. Interacts with RACK1.</text>
</comment>
<protein>
    <recommendedName>
        <fullName evidence="17">Copine-3</fullName>
    </recommendedName>
    <alternativeName>
        <fullName evidence="18">Copine III</fullName>
    </alternativeName>
</protein>
<feature type="domain" description="C2" evidence="20">
    <location>
        <begin position="156"/>
        <end position="285"/>
    </location>
</feature>
<evidence type="ECO:0000256" key="19">
    <source>
        <dbReference type="SAM" id="MobiDB-lite"/>
    </source>
</evidence>
<evidence type="ECO:0000256" key="6">
    <source>
        <dbReference type="ARBA" id="ARBA00022475"/>
    </source>
</evidence>
<dbReference type="SUPFAM" id="SSF53300">
    <property type="entry name" value="vWA-like"/>
    <property type="match status" value="1"/>
</dbReference>
<evidence type="ECO:0000256" key="5">
    <source>
        <dbReference type="ARBA" id="ARBA00009048"/>
    </source>
</evidence>
<keyword evidence="10" id="KW-0677">Repeat</keyword>
<dbReference type="GO" id="GO:0005634">
    <property type="term" value="C:nucleus"/>
    <property type="evidence" value="ECO:0007669"/>
    <property type="project" value="UniProtKB-SubCell"/>
</dbReference>
<evidence type="ECO:0000256" key="4">
    <source>
        <dbReference type="ARBA" id="ARBA00004496"/>
    </source>
</evidence>
<dbReference type="SUPFAM" id="SSF49562">
    <property type="entry name" value="C2 domain (Calcium/lipid-binding domain, CaLB)"/>
    <property type="match status" value="2"/>
</dbReference>
<dbReference type="InterPro" id="IPR002035">
    <property type="entry name" value="VWF_A"/>
</dbReference>
<dbReference type="SMART" id="SM00327">
    <property type="entry name" value="VWA"/>
    <property type="match status" value="1"/>
</dbReference>
<keyword evidence="11" id="KW-0106">Calcium</keyword>
<dbReference type="CDD" id="cd04047">
    <property type="entry name" value="C2B_Copine"/>
    <property type="match status" value="1"/>
</dbReference>
<dbReference type="FunFam" id="2.60.40.150:FF:000042">
    <property type="entry name" value="Copine 3"/>
    <property type="match status" value="1"/>
</dbReference>
<evidence type="ECO:0000313" key="22">
    <source>
        <dbReference type="Proteomes" id="UP001176961"/>
    </source>
</evidence>
<dbReference type="SMART" id="SM00239">
    <property type="entry name" value="C2"/>
    <property type="match status" value="2"/>
</dbReference>
<dbReference type="InterPro" id="IPR010734">
    <property type="entry name" value="Copine_C"/>
</dbReference>
<evidence type="ECO:0000256" key="15">
    <source>
        <dbReference type="ARBA" id="ARBA00058857"/>
    </source>
</evidence>
<evidence type="ECO:0000256" key="13">
    <source>
        <dbReference type="ARBA" id="ARBA00023136"/>
    </source>
</evidence>
<dbReference type="PROSITE" id="PS50004">
    <property type="entry name" value="C2"/>
    <property type="match status" value="2"/>
</dbReference>
<keyword evidence="6" id="KW-1003">Cell membrane</keyword>
<keyword evidence="8" id="KW-0597">Phosphoprotein</keyword>
<keyword evidence="13" id="KW-0472">Membrane</keyword>
<keyword evidence="12" id="KW-0965">Cell junction</keyword>
<reference evidence="21" key="1">
    <citation type="submission" date="2023-07" db="EMBL/GenBank/DDBJ databases">
        <authorList>
            <consortium name="CYATHOMIX"/>
        </authorList>
    </citation>
    <scope>NUCLEOTIDE SEQUENCE</scope>
    <source>
        <strain evidence="21">N/A</strain>
    </source>
</reference>
<feature type="region of interest" description="Disordered" evidence="19">
    <location>
        <begin position="1"/>
        <end position="21"/>
    </location>
</feature>
<comment type="subcellular location">
    <subcellularLocation>
        <location evidence="3">Cell junction</location>
        <location evidence="3">Focal adhesion</location>
    </subcellularLocation>
    <subcellularLocation>
        <location evidence="2">Cell membrane</location>
    </subcellularLocation>
    <subcellularLocation>
        <location evidence="4">Cytoplasm</location>
    </subcellularLocation>
    <subcellularLocation>
        <location evidence="1">Nucleus</location>
    </subcellularLocation>
</comment>
<evidence type="ECO:0000256" key="3">
    <source>
        <dbReference type="ARBA" id="ARBA00004246"/>
    </source>
</evidence>
<accession>A0AA36M8S0</accession>
<dbReference type="InterPro" id="IPR045052">
    <property type="entry name" value="Copine"/>
</dbReference>
<evidence type="ECO:0000256" key="16">
    <source>
        <dbReference type="ARBA" id="ARBA00065466"/>
    </source>
</evidence>
<feature type="compositionally biased region" description="Polar residues" evidence="19">
    <location>
        <begin position="1"/>
        <end position="10"/>
    </location>
</feature>
<dbReference type="Pfam" id="PF00168">
    <property type="entry name" value="C2"/>
    <property type="match status" value="2"/>
</dbReference>
<dbReference type="InterPro" id="IPR037768">
    <property type="entry name" value="C2B_Copine"/>
</dbReference>
<dbReference type="CDD" id="cd04048">
    <property type="entry name" value="C2A_Copine"/>
    <property type="match status" value="1"/>
</dbReference>
<evidence type="ECO:0000256" key="14">
    <source>
        <dbReference type="ARBA" id="ARBA00023242"/>
    </source>
</evidence>
<evidence type="ECO:0000313" key="21">
    <source>
        <dbReference type="EMBL" id="CAJ0602646.1"/>
    </source>
</evidence>
<dbReference type="InterPro" id="IPR035892">
    <property type="entry name" value="C2_domain_sf"/>
</dbReference>
<keyword evidence="22" id="KW-1185">Reference proteome</keyword>
<evidence type="ECO:0000256" key="11">
    <source>
        <dbReference type="ARBA" id="ARBA00022837"/>
    </source>
</evidence>
<evidence type="ECO:0000256" key="9">
    <source>
        <dbReference type="ARBA" id="ARBA00022723"/>
    </source>
</evidence>
<gene>
    <name evidence="21" type="ORF">CYNAS_LOCUS14629</name>
</gene>
<evidence type="ECO:0000256" key="12">
    <source>
        <dbReference type="ARBA" id="ARBA00022949"/>
    </source>
</evidence>
<evidence type="ECO:0000256" key="17">
    <source>
        <dbReference type="ARBA" id="ARBA00074834"/>
    </source>
</evidence>
<keyword evidence="7" id="KW-0963">Cytoplasm</keyword>
<dbReference type="Proteomes" id="UP001176961">
    <property type="component" value="Unassembled WGS sequence"/>
</dbReference>
<evidence type="ECO:0000259" key="20">
    <source>
        <dbReference type="PROSITE" id="PS50004"/>
    </source>
</evidence>
<dbReference type="GO" id="GO:0046872">
    <property type="term" value="F:metal ion binding"/>
    <property type="evidence" value="ECO:0007669"/>
    <property type="project" value="UniProtKB-KW"/>
</dbReference>
<dbReference type="GO" id="GO:0005886">
    <property type="term" value="C:plasma membrane"/>
    <property type="evidence" value="ECO:0007669"/>
    <property type="project" value="UniProtKB-SubCell"/>
</dbReference>
<evidence type="ECO:0000256" key="10">
    <source>
        <dbReference type="ARBA" id="ARBA00022737"/>
    </source>
</evidence>
<dbReference type="FunFam" id="2.60.40.150:FF:000099">
    <property type="entry name" value="Copine 3"/>
    <property type="match status" value="1"/>
</dbReference>
<feature type="compositionally biased region" description="Basic and acidic residues" evidence="19">
    <location>
        <begin position="11"/>
        <end position="21"/>
    </location>
</feature>
<evidence type="ECO:0000256" key="2">
    <source>
        <dbReference type="ARBA" id="ARBA00004236"/>
    </source>
</evidence>
<feature type="region of interest" description="Disordered" evidence="19">
    <location>
        <begin position="568"/>
        <end position="641"/>
    </location>
</feature>
<evidence type="ECO:0000256" key="18">
    <source>
        <dbReference type="ARBA" id="ARBA00076171"/>
    </source>
</evidence>
<feature type="compositionally biased region" description="Low complexity" evidence="19">
    <location>
        <begin position="695"/>
        <end position="712"/>
    </location>
</feature>
<comment type="function">
    <text evidence="15">Calcium-dependent phospholipid-binding protein that plays a role in ERBB2-mediated tumor cell migration in response to growth factor heregulin stimulation.</text>
</comment>
<sequence>MGNSTSASSQEKARYSYGKETDSNRRMFDALEPSSSTPSVILSLTLRARKLRDKDVFSKSDPMCVVSQFVGRLTGKGHWKECGRTERLQNTLNPEWATPLRIEYFFEEKQSMKFEVYDIDSDSPELSAHDFLGRMECDLAEIVSNRPFVKQLSGLKGYCGEITIWSEEIDEGSKENIEFRLSARKLDKKDFFGKSDPFLNIYRLEDDGSRVLVYRTEAIMKELNPTWKPFEINSKLLCHGDRDKSFLIECYDWERDGSLSHDFIGSCEVSLNQLLAKNAVKSVPLINEKKQAKKGAKYKNSGTLEFDGVQVLKQHTFLDYIAGGTQLEFAVAVDFTASNGAVHKPTSLHCINPTQPNQYEIAIRAVIDICQHYNNSKLFDAFGFGAILPPETHVSPIFSLNFDANPSVVGLPGVMEVYRFALNRVKLYGPTNFAPVIKEVAKKAARFKLDGARYQVLLIITDGAISDLAATKAAIIAASSFPLSIIIVGVGNDEFENMNELDSDDRMLSHAGRIAQRDIVQFVPLRNFIRQDCTGAESERVMGLLAKEVLAEIPLQLTSFMKMRNILPRSPDDPFPKDPEAVYQPSMPPSMPYPVQAPSTSQPSQPPRRPSYPGVHSVPQQYPTLPQEASAPYPGYPSPLPQHSQAIGYPYPLPAQPVPFPQHQPMYQFYPSGPPLYAPTAMPYPGYPPMSTPSHMPHPVYLQQAAPSSSAPTAPPVDLDEIQPEMATKQMRNMSLRR</sequence>
<dbReference type="GO" id="GO:0005737">
    <property type="term" value="C:cytoplasm"/>
    <property type="evidence" value="ECO:0007669"/>
    <property type="project" value="UniProtKB-SubCell"/>
</dbReference>
<dbReference type="PANTHER" id="PTHR10857">
    <property type="entry name" value="COPINE"/>
    <property type="match status" value="1"/>
</dbReference>
<evidence type="ECO:0000256" key="8">
    <source>
        <dbReference type="ARBA" id="ARBA00022553"/>
    </source>
</evidence>
<dbReference type="EMBL" id="CATQJL010000305">
    <property type="protein sequence ID" value="CAJ0602646.1"/>
    <property type="molecule type" value="Genomic_DNA"/>
</dbReference>
<comment type="caution">
    <text evidence="21">The sequence shown here is derived from an EMBL/GenBank/DDBJ whole genome shotgun (WGS) entry which is preliminary data.</text>
</comment>
<dbReference type="AlphaFoldDB" id="A0AA36M8S0"/>
<keyword evidence="9" id="KW-0479">Metal-binding</keyword>
<dbReference type="Gene3D" id="2.60.40.150">
    <property type="entry name" value="C2 domain"/>
    <property type="match status" value="2"/>
</dbReference>
<feature type="region of interest" description="Disordered" evidence="19">
    <location>
        <begin position="695"/>
        <end position="718"/>
    </location>
</feature>
<dbReference type="InterPro" id="IPR000008">
    <property type="entry name" value="C2_dom"/>
</dbReference>
<comment type="similarity">
    <text evidence="5">Belongs to the copine family.</text>
</comment>
<dbReference type="InterPro" id="IPR036465">
    <property type="entry name" value="vWFA_dom_sf"/>
</dbReference>
<name>A0AA36M8S0_CYLNA</name>
<dbReference type="GO" id="GO:0005925">
    <property type="term" value="C:focal adhesion"/>
    <property type="evidence" value="ECO:0007669"/>
    <property type="project" value="UniProtKB-SubCell"/>
</dbReference>